<name>A0A015TP27_BACFG</name>
<organism evidence="1 2">
    <name type="scientific">Bacteroides fragilis str. 3988T(B)14</name>
    <dbReference type="NCBI Taxonomy" id="1339315"/>
    <lineage>
        <taxon>Bacteria</taxon>
        <taxon>Pseudomonadati</taxon>
        <taxon>Bacteroidota</taxon>
        <taxon>Bacteroidia</taxon>
        <taxon>Bacteroidales</taxon>
        <taxon>Bacteroidaceae</taxon>
        <taxon>Bacteroides</taxon>
    </lineage>
</organism>
<dbReference type="SUPFAM" id="SSF63825">
    <property type="entry name" value="YWTD domain"/>
    <property type="match status" value="1"/>
</dbReference>
<dbReference type="PROSITE" id="PS51257">
    <property type="entry name" value="PROKAR_LIPOPROTEIN"/>
    <property type="match status" value="1"/>
</dbReference>
<dbReference type="AlphaFoldDB" id="A0A015TP27"/>
<evidence type="ECO:0000313" key="1">
    <source>
        <dbReference type="EMBL" id="EXY72436.1"/>
    </source>
</evidence>
<proteinExistence type="predicted"/>
<evidence type="ECO:0008006" key="3">
    <source>
        <dbReference type="Google" id="ProtNLM"/>
    </source>
</evidence>
<dbReference type="PATRIC" id="fig|1339315.3.peg.4415"/>
<dbReference type="RefSeq" id="WP_032588750.1">
    <property type="nucleotide sequence ID" value="NZ_JGCY01000404.1"/>
</dbReference>
<comment type="caution">
    <text evidence="1">The sequence shown here is derived from an EMBL/GenBank/DDBJ whole genome shotgun (WGS) entry which is preliminary data.</text>
</comment>
<dbReference type="InterPro" id="IPR011042">
    <property type="entry name" value="6-blade_b-propeller_TolB-like"/>
</dbReference>
<accession>A0A015TP27</accession>
<dbReference type="Proteomes" id="UP000020529">
    <property type="component" value="Unassembled WGS sequence"/>
</dbReference>
<sequence>MKHMSLLLIGVFVLLGCSSNKKQEPISKSGVPVINLSEDVSTVPSLLLSEAASKVDIVPLEVTDESLLGEIYHLQITENDIWVHHYKDKCICRFSRSGKFLNKVGKIGQGPGEFIQLSDFFIDEKHREIYIVSASRGIFVYDFDGNFKRQPTRTIVETMFGSIFNQFMIYNNHFFILQNLPLYREIPKDSLWSLALVDSSYKKKKIFKNPVHIGKEDQIIENRIQMNYMFNYWLESSTNVDTYNNQLTLKFPDTDTIYSYDSIKEELVPQYAIFVDEEKGDYEYTHLWFRDRKAFDYFSIHSYYSTKENIYLVGSKGEEVCIYCYNKQEKNVRLQKQQGEITERDVPWFSIPFRRMECPFVLSNDLYGGDFIIDFRSSGKYWVDVLYLGNDGNRVDLNQIKSSTVIDESKKKELIQVLESATEDSNPVLMIATLK</sequence>
<evidence type="ECO:0000313" key="2">
    <source>
        <dbReference type="Proteomes" id="UP000020529"/>
    </source>
</evidence>
<dbReference type="Pfam" id="PF17170">
    <property type="entry name" value="DUF5128"/>
    <property type="match status" value="1"/>
</dbReference>
<gene>
    <name evidence="1" type="ORF">M124_3779</name>
</gene>
<dbReference type="EMBL" id="JGCY01000404">
    <property type="protein sequence ID" value="EXY72436.1"/>
    <property type="molecule type" value="Genomic_DNA"/>
</dbReference>
<reference evidence="1 2" key="1">
    <citation type="submission" date="2014-02" db="EMBL/GenBank/DDBJ databases">
        <authorList>
            <person name="Sears C."/>
            <person name="Carroll K."/>
            <person name="Sack B.R."/>
            <person name="Qadri F."/>
            <person name="Myers L.L."/>
            <person name="Chung G.-T."/>
            <person name="Escheverria P."/>
            <person name="Fraser C.M."/>
            <person name="Sadzewicz L."/>
            <person name="Shefchek K.A."/>
            <person name="Tallon L."/>
            <person name="Das S.P."/>
            <person name="Daugherty S."/>
            <person name="Mongodin E.F."/>
        </authorList>
    </citation>
    <scope>NUCLEOTIDE SEQUENCE [LARGE SCALE GENOMIC DNA]</scope>
    <source>
        <strain evidence="2">3988T(B)14</strain>
    </source>
</reference>
<dbReference type="Gene3D" id="2.120.10.30">
    <property type="entry name" value="TolB, C-terminal domain"/>
    <property type="match status" value="1"/>
</dbReference>
<protein>
    <recommendedName>
        <fullName evidence="3">6-bladed beta-propeller</fullName>
    </recommendedName>
</protein>